<organism evidence="1">
    <name type="scientific">Anguilla anguilla</name>
    <name type="common">European freshwater eel</name>
    <name type="synonym">Muraena anguilla</name>
    <dbReference type="NCBI Taxonomy" id="7936"/>
    <lineage>
        <taxon>Eukaryota</taxon>
        <taxon>Metazoa</taxon>
        <taxon>Chordata</taxon>
        <taxon>Craniata</taxon>
        <taxon>Vertebrata</taxon>
        <taxon>Euteleostomi</taxon>
        <taxon>Actinopterygii</taxon>
        <taxon>Neopterygii</taxon>
        <taxon>Teleostei</taxon>
        <taxon>Anguilliformes</taxon>
        <taxon>Anguillidae</taxon>
        <taxon>Anguilla</taxon>
    </lineage>
</organism>
<dbReference type="AlphaFoldDB" id="A0A0E9SA04"/>
<sequence>MIIPPPPIFTFWHYASWQVMFSWHKS</sequence>
<reference evidence="1" key="1">
    <citation type="submission" date="2014-11" db="EMBL/GenBank/DDBJ databases">
        <authorList>
            <person name="Amaro Gonzalez C."/>
        </authorList>
    </citation>
    <scope>NUCLEOTIDE SEQUENCE</scope>
</reference>
<accession>A0A0E9SA04</accession>
<evidence type="ECO:0000313" key="1">
    <source>
        <dbReference type="EMBL" id="JAH37515.1"/>
    </source>
</evidence>
<protein>
    <submittedName>
        <fullName evidence="1">Uncharacterized protein</fullName>
    </submittedName>
</protein>
<proteinExistence type="predicted"/>
<dbReference type="EMBL" id="GBXM01071062">
    <property type="protein sequence ID" value="JAH37515.1"/>
    <property type="molecule type" value="Transcribed_RNA"/>
</dbReference>
<name>A0A0E9SA04_ANGAN</name>
<reference evidence="1" key="2">
    <citation type="journal article" date="2015" name="Fish Shellfish Immunol.">
        <title>Early steps in the European eel (Anguilla anguilla)-Vibrio vulnificus interaction in the gills: Role of the RtxA13 toxin.</title>
        <authorList>
            <person name="Callol A."/>
            <person name="Pajuelo D."/>
            <person name="Ebbesson L."/>
            <person name="Teles M."/>
            <person name="MacKenzie S."/>
            <person name="Amaro C."/>
        </authorList>
    </citation>
    <scope>NUCLEOTIDE SEQUENCE</scope>
</reference>